<dbReference type="PANTHER" id="PTHR13213:SF2">
    <property type="entry name" value="MYB-BINDING PROTEIN 1A"/>
    <property type="match status" value="1"/>
</dbReference>
<protein>
    <recommendedName>
        <fullName evidence="6">DNA polymerase V</fullName>
    </recommendedName>
</protein>
<dbReference type="PANTHER" id="PTHR13213">
    <property type="entry name" value="MYB-BINDING PROTEIN 1A FAMILY MEMBER"/>
    <property type="match status" value="1"/>
</dbReference>
<gene>
    <name evidence="4" type="ORF">NMOB1V02_LOCUS1464</name>
</gene>
<dbReference type="GO" id="GO:0003723">
    <property type="term" value="F:RNA binding"/>
    <property type="evidence" value="ECO:0007669"/>
    <property type="project" value="TreeGrafter"/>
</dbReference>
<dbReference type="EMBL" id="OA882182">
    <property type="protein sequence ID" value="CAD7273584.1"/>
    <property type="molecule type" value="Genomic_DNA"/>
</dbReference>
<evidence type="ECO:0000256" key="3">
    <source>
        <dbReference type="SAM" id="MobiDB-lite"/>
    </source>
</evidence>
<name>A0A7R9BE64_9CRUS</name>
<comment type="subcellular location">
    <subcellularLocation>
        <location evidence="1">Nucleus</location>
    </subcellularLocation>
</comment>
<proteinExistence type="predicted"/>
<dbReference type="EMBL" id="CAJPEX010000145">
    <property type="protein sequence ID" value="CAG0913736.1"/>
    <property type="molecule type" value="Genomic_DNA"/>
</dbReference>
<evidence type="ECO:0000256" key="1">
    <source>
        <dbReference type="ARBA" id="ARBA00004123"/>
    </source>
</evidence>
<sequence length="1167" mass="132546">MPVPVEMEDDDAVEKVDVTTGLLDNLRKISQEKTWIRASADIVRHFWSKSATEIQDDGVDSKEDEKDFEYVLKRLLSGLTSCEYRMQYYTCLRELLTIRSKSLVYLTSLTSDIFRAQQNSTKRETGNANLAKLLLANLYCDLATSITQQECIALVDIYCELMQEKAFIVSKATQYLIRLLDLTPTSSTKVWKHVTSKVSQFVEKRAKIFEFLGLAMFLEHNGMEVRNVDCFVDSNTFFHHTALPAIVEAFLFQANSYPRIHFLIPRIVQILGERNLLGKFVKLLGLKQGTTRTHIGMFLSVVTFSVPYMKDETIVRQILTPAVIELLLKVGKFEKIPEKFKNKEKMKFIVGEQKPVKKLMTTLLDHLCEKSTDLESTKCAVLECFLSCEAAFHFDKVMGTKTMEALLLASRECQTVETVAKKCLVSFVEKPQTSSEYLEDENEESGEISRVPSFAKKISAASLLASCVLHPAFRNSPLRTNCIKHLVALPIFRPKSQDSRAFVKVFKREHPWASDKCADDLNKELITFIEKIVLHTSWKTKFRGDLSEMVAIVREVVDIIDYFLKEKSVISSWKLLESRRDDWTKCSAALHDCIGRINKTESPDPDQVFFLVLSLNMFRLITDPIGVSLTDDLLESRKRASGENAEGPHWCEVLIGIMLEMLSAEKRIYREFLSSTVSYLAPFVTRDCVDIILDHVDVPEDSEGMFTVIDEDGESDVEESDGDVEDEKELDNGFRDHVKSALGDMAAETDLESVNISDLGTEEMEGLDRALAKAFGNTKAGVKNLRKDSKRAESLEMNLKIKAIDFVERILFNDKSVVEYDLFLLIVKRLANAVRTGLKDLSSYKYLTERICSVFVKLSKNLMEDNKIVPTRVDGLEDVFELMGDIIKKSQCPTVGIAVGNMWMRLLLDATRCKHFGKQMGNKHVEKFIDLLSDFSRGTSKVNVNVFANIVRYPWPGHVQFLESVAEKVFEESTKEHKKVGLCGVIRKNIKFLISRQSKSDVATVLSMWMSKLWEELKAQRNDDAKTRWLKECCGLLNLLCKLANNTELSVDPKVETKEALAVLAKNVNLKKRPDVMGAFKCLANTCGLPPSELPTFSPSTMKRKAAEENKLTDEEPLKKRKKNTFARAQKKREENERRNARFNDGQLGAVNFSSLVQKDYGADEKK</sequence>
<dbReference type="Proteomes" id="UP000678499">
    <property type="component" value="Unassembled WGS sequence"/>
</dbReference>
<feature type="region of interest" description="Disordered" evidence="3">
    <location>
        <begin position="1093"/>
        <end position="1146"/>
    </location>
</feature>
<dbReference type="OrthoDB" id="6359128at2759"/>
<accession>A0A7R9BE64</accession>
<evidence type="ECO:0000256" key="2">
    <source>
        <dbReference type="ARBA" id="ARBA00023242"/>
    </source>
</evidence>
<evidence type="ECO:0000313" key="5">
    <source>
        <dbReference type="Proteomes" id="UP000678499"/>
    </source>
</evidence>
<dbReference type="GO" id="GO:0005730">
    <property type="term" value="C:nucleolus"/>
    <property type="evidence" value="ECO:0007669"/>
    <property type="project" value="InterPro"/>
</dbReference>
<feature type="compositionally biased region" description="Basic residues" evidence="3">
    <location>
        <begin position="1119"/>
        <end position="1131"/>
    </location>
</feature>
<keyword evidence="5" id="KW-1185">Reference proteome</keyword>
<dbReference type="Pfam" id="PF04931">
    <property type="entry name" value="DNA_pol_phi"/>
    <property type="match status" value="1"/>
</dbReference>
<feature type="compositionally biased region" description="Basic and acidic residues" evidence="3">
    <location>
        <begin position="1105"/>
        <end position="1118"/>
    </location>
</feature>
<organism evidence="4">
    <name type="scientific">Notodromas monacha</name>
    <dbReference type="NCBI Taxonomy" id="399045"/>
    <lineage>
        <taxon>Eukaryota</taxon>
        <taxon>Metazoa</taxon>
        <taxon>Ecdysozoa</taxon>
        <taxon>Arthropoda</taxon>
        <taxon>Crustacea</taxon>
        <taxon>Oligostraca</taxon>
        <taxon>Ostracoda</taxon>
        <taxon>Podocopa</taxon>
        <taxon>Podocopida</taxon>
        <taxon>Cypridocopina</taxon>
        <taxon>Cypridoidea</taxon>
        <taxon>Cyprididae</taxon>
        <taxon>Notodromas</taxon>
    </lineage>
</organism>
<evidence type="ECO:0008006" key="6">
    <source>
        <dbReference type="Google" id="ProtNLM"/>
    </source>
</evidence>
<keyword evidence="2" id="KW-0539">Nucleus</keyword>
<reference evidence="4" key="1">
    <citation type="submission" date="2020-11" db="EMBL/GenBank/DDBJ databases">
        <authorList>
            <person name="Tran Van P."/>
        </authorList>
    </citation>
    <scope>NUCLEOTIDE SEQUENCE</scope>
</reference>
<feature type="compositionally biased region" description="Basic and acidic residues" evidence="3">
    <location>
        <begin position="1132"/>
        <end position="1142"/>
    </location>
</feature>
<dbReference type="GO" id="GO:0003714">
    <property type="term" value="F:transcription corepressor activity"/>
    <property type="evidence" value="ECO:0007669"/>
    <property type="project" value="TreeGrafter"/>
</dbReference>
<evidence type="ECO:0000313" key="4">
    <source>
        <dbReference type="EMBL" id="CAD7273584.1"/>
    </source>
</evidence>
<dbReference type="GO" id="GO:0043565">
    <property type="term" value="F:sequence-specific DNA binding"/>
    <property type="evidence" value="ECO:0007669"/>
    <property type="project" value="TreeGrafter"/>
</dbReference>
<dbReference type="InterPro" id="IPR007015">
    <property type="entry name" value="DNA_pol_V/MYBBP1A"/>
</dbReference>
<dbReference type="AlphaFoldDB" id="A0A7R9BE64"/>